<dbReference type="Proteomes" id="UP001273505">
    <property type="component" value="Unassembled WGS sequence"/>
</dbReference>
<dbReference type="SUPFAM" id="SSF52218">
    <property type="entry name" value="Flavoproteins"/>
    <property type="match status" value="1"/>
</dbReference>
<keyword evidence="1" id="KW-0285">Flavoprotein</keyword>
<dbReference type="RefSeq" id="WP_302721890.1">
    <property type="nucleotide sequence ID" value="NZ_JAULRU010000418.1"/>
</dbReference>
<dbReference type="PANTHER" id="PTHR19384:SF17">
    <property type="entry name" value="NADPH--CYTOCHROME P450 REDUCTASE"/>
    <property type="match status" value="1"/>
</dbReference>
<sequence>MIEIEKWALAAMLALFYSVICWFLFRRRGAATITSDIVVAYASQSGRAHLLATKTAEAFTGAASLCALNQLSAEDVCGIRTLYVVASTYGEGEPPDNGAAFSSVVQQLQPNALSALEFAILGLGDSHYPEFCAFAKSLYGTLHARGATPLCTLLEMDAANPRLEQQVLTQWQRQLQAGDGVFSFKAADQLVHPTRQRAAICERRLLNPGSPGAPMYFLSLSVNQGAVSYQAGDIIEIFPKNNASSYESILAQLEIGGESLTDTQGGKRTATEIAATRDLYRVSLPSLNNKTDNLKWLNNLPELAPRQYSIASAGNNKSLEIVVRQHIADNGTLGVASGFLTEHTSLGDELEFCIKQNIEFHSPDADKPLILIGNGSGIAGLRAHLKHRACSGGAPCWLLYGERDPQADRPFAGELTEWLACGVLEQLDCVFSRDPTHPEYVQDRMRANADLLEHWLQRDACILVCGSRLGMGEGVHSVLEDILGLKTVARMQAEGRYRRDVY</sequence>
<dbReference type="InterPro" id="IPR017938">
    <property type="entry name" value="Riboflavin_synthase-like_b-brl"/>
</dbReference>
<accession>A0ABU4RXA7</accession>
<gene>
    <name evidence="8" type="ORF">SCD92_08025</name>
</gene>
<dbReference type="Gene3D" id="3.40.50.360">
    <property type="match status" value="1"/>
</dbReference>
<evidence type="ECO:0000256" key="3">
    <source>
        <dbReference type="ARBA" id="ARBA00022982"/>
    </source>
</evidence>
<dbReference type="InterPro" id="IPR001709">
    <property type="entry name" value="Flavoprot_Pyr_Nucl_cyt_Rdtase"/>
</dbReference>
<dbReference type="InterPro" id="IPR001433">
    <property type="entry name" value="OxRdtase_FAD/NAD-bd"/>
</dbReference>
<evidence type="ECO:0000259" key="7">
    <source>
        <dbReference type="PROSITE" id="PS51384"/>
    </source>
</evidence>
<dbReference type="EMBL" id="JAXAFO010000011">
    <property type="protein sequence ID" value="MDX6849304.1"/>
    <property type="molecule type" value="Genomic_DNA"/>
</dbReference>
<keyword evidence="3" id="KW-0249">Electron transport</keyword>
<keyword evidence="3" id="KW-0813">Transport</keyword>
<evidence type="ECO:0000256" key="4">
    <source>
        <dbReference type="ARBA" id="ARBA00023797"/>
    </source>
</evidence>
<evidence type="ECO:0000256" key="2">
    <source>
        <dbReference type="ARBA" id="ARBA00022643"/>
    </source>
</evidence>
<evidence type="ECO:0000313" key="8">
    <source>
        <dbReference type="EMBL" id="MDX6849304.1"/>
    </source>
</evidence>
<comment type="caution">
    <text evidence="8">The sequence shown here is derived from an EMBL/GenBank/DDBJ whole genome shotgun (WGS) entry which is preliminary data.</text>
</comment>
<proteinExistence type="predicted"/>
<dbReference type="PROSITE" id="PS51384">
    <property type="entry name" value="FAD_FR"/>
    <property type="match status" value="1"/>
</dbReference>
<dbReference type="Gene3D" id="2.40.30.10">
    <property type="entry name" value="Translation factors"/>
    <property type="match status" value="1"/>
</dbReference>
<keyword evidence="9" id="KW-1185">Reference proteome</keyword>
<keyword evidence="5" id="KW-0812">Transmembrane</keyword>
<dbReference type="CDD" id="cd06200">
    <property type="entry name" value="SiR_like1"/>
    <property type="match status" value="1"/>
</dbReference>
<keyword evidence="5" id="KW-0472">Membrane</keyword>
<name>A0ABU4RXA7_9GAMM</name>
<dbReference type="SUPFAM" id="SSF63380">
    <property type="entry name" value="Riboflavin synthase domain-like"/>
    <property type="match status" value="1"/>
</dbReference>
<reference evidence="8 9" key="1">
    <citation type="submission" date="2023-11" db="EMBL/GenBank/DDBJ databases">
        <title>Gilvimarinus fulvus sp. nov., isolated from the surface of Kelp.</title>
        <authorList>
            <person name="Sun Y.Y."/>
            <person name="Gong Y."/>
            <person name="Du Z.J."/>
        </authorList>
    </citation>
    <scope>NUCLEOTIDE SEQUENCE [LARGE SCALE GENOMIC DNA]</scope>
    <source>
        <strain evidence="8 9">SDUM040013</strain>
    </source>
</reference>
<dbReference type="InterPro" id="IPR001094">
    <property type="entry name" value="Flavdoxin-like"/>
</dbReference>
<keyword evidence="2" id="KW-0288">FMN</keyword>
<dbReference type="InterPro" id="IPR039261">
    <property type="entry name" value="FNR_nucleotide-bd"/>
</dbReference>
<dbReference type="PANTHER" id="PTHR19384">
    <property type="entry name" value="NITRIC OXIDE SYNTHASE-RELATED"/>
    <property type="match status" value="1"/>
</dbReference>
<dbReference type="Pfam" id="PF00175">
    <property type="entry name" value="NAD_binding_1"/>
    <property type="match status" value="1"/>
</dbReference>
<evidence type="ECO:0000256" key="5">
    <source>
        <dbReference type="SAM" id="Phobius"/>
    </source>
</evidence>
<keyword evidence="5" id="KW-1133">Transmembrane helix</keyword>
<dbReference type="PRINTS" id="PR00371">
    <property type="entry name" value="FPNCR"/>
</dbReference>
<evidence type="ECO:0000259" key="6">
    <source>
        <dbReference type="PROSITE" id="PS50902"/>
    </source>
</evidence>
<dbReference type="InterPro" id="IPR008254">
    <property type="entry name" value="Flavodoxin/NO_synth"/>
</dbReference>
<evidence type="ECO:0000313" key="9">
    <source>
        <dbReference type="Proteomes" id="UP001273505"/>
    </source>
</evidence>
<feature type="domain" description="FAD-binding FR-type" evidence="7">
    <location>
        <begin position="193"/>
        <end position="363"/>
    </location>
</feature>
<dbReference type="InterPro" id="IPR017927">
    <property type="entry name" value="FAD-bd_FR_type"/>
</dbReference>
<feature type="domain" description="Flavodoxin-like" evidence="6">
    <location>
        <begin position="37"/>
        <end position="176"/>
    </location>
</feature>
<dbReference type="Pfam" id="PF00258">
    <property type="entry name" value="Flavodoxin_1"/>
    <property type="match status" value="1"/>
</dbReference>
<dbReference type="EC" id="1.6.2.4" evidence="4"/>
<evidence type="ECO:0000256" key="1">
    <source>
        <dbReference type="ARBA" id="ARBA00022630"/>
    </source>
</evidence>
<dbReference type="SUPFAM" id="SSF52343">
    <property type="entry name" value="Ferredoxin reductase-like, C-terminal NADP-linked domain"/>
    <property type="match status" value="1"/>
</dbReference>
<organism evidence="8 9">
    <name type="scientific">Gilvimarinus gilvus</name>
    <dbReference type="NCBI Taxonomy" id="3058038"/>
    <lineage>
        <taxon>Bacteria</taxon>
        <taxon>Pseudomonadati</taxon>
        <taxon>Pseudomonadota</taxon>
        <taxon>Gammaproteobacteria</taxon>
        <taxon>Cellvibrionales</taxon>
        <taxon>Cellvibrionaceae</taxon>
        <taxon>Gilvimarinus</taxon>
    </lineage>
</organism>
<feature type="transmembrane region" description="Helical" evidence="5">
    <location>
        <begin position="7"/>
        <end position="25"/>
    </location>
</feature>
<dbReference type="Gene3D" id="3.40.50.80">
    <property type="entry name" value="Nucleotide-binding domain of ferredoxin-NADP reductase (FNR) module"/>
    <property type="match status" value="1"/>
</dbReference>
<protein>
    <recommendedName>
        <fullName evidence="4">NADPH--hemoprotein reductase</fullName>
        <ecNumber evidence="4">1.6.2.4</ecNumber>
    </recommendedName>
</protein>
<dbReference type="InterPro" id="IPR029039">
    <property type="entry name" value="Flavoprotein-like_sf"/>
</dbReference>
<dbReference type="PROSITE" id="PS50902">
    <property type="entry name" value="FLAVODOXIN_LIKE"/>
    <property type="match status" value="1"/>
</dbReference>
<dbReference type="PRINTS" id="PR00369">
    <property type="entry name" value="FLAVODOXIN"/>
</dbReference>